<accession>A0A109UH91</accession>
<reference evidence="2 3" key="1">
    <citation type="submission" date="2015-10" db="EMBL/GenBank/DDBJ databases">
        <title>Erysipelothrix larvae sp. LV19 isolated from the larval gut of the rhinoceros beetle, Trypoxylus dichotomus.</title>
        <authorList>
            <person name="Lim S."/>
            <person name="Kim B.-C."/>
        </authorList>
    </citation>
    <scope>NUCLEOTIDE SEQUENCE [LARGE SCALE GENOMIC DNA]</scope>
    <source>
        <strain evidence="2 3">LV19</strain>
    </source>
</reference>
<name>A0A109UH91_9FIRM</name>
<dbReference type="EMBL" id="CP013213">
    <property type="protein sequence ID" value="AMC93913.1"/>
    <property type="molecule type" value="Genomic_DNA"/>
</dbReference>
<proteinExistence type="predicted"/>
<protein>
    <submittedName>
        <fullName evidence="2">Uncharacterized protein</fullName>
    </submittedName>
</protein>
<feature type="transmembrane region" description="Helical" evidence="1">
    <location>
        <begin position="126"/>
        <end position="147"/>
    </location>
</feature>
<keyword evidence="3" id="KW-1185">Reference proteome</keyword>
<evidence type="ECO:0000313" key="3">
    <source>
        <dbReference type="Proteomes" id="UP000063781"/>
    </source>
</evidence>
<dbReference type="Proteomes" id="UP000063781">
    <property type="component" value="Chromosome"/>
</dbReference>
<sequence length="157" mass="18124">MKINLPDNYKYSIHGNNLLIETSIFNNRFKSVMSIFLDCMSGILQEDLQPPIVIEIFNIPCDETVEVKIDKNMNISVSPKYAYEISTRDYELISWRFGFLSLILFSIIVGIFVSLIILSASFTGKLWVLVLLLPIWVIVVGLIRKYFKLTRIVRSIL</sequence>
<keyword evidence="1" id="KW-0812">Transmembrane</keyword>
<dbReference type="RefSeq" id="WP_067633141.1">
    <property type="nucleotide sequence ID" value="NZ_CP013213.1"/>
</dbReference>
<evidence type="ECO:0000313" key="2">
    <source>
        <dbReference type="EMBL" id="AMC93913.1"/>
    </source>
</evidence>
<dbReference type="KEGG" id="erl:AOC36_07920"/>
<dbReference type="AlphaFoldDB" id="A0A109UH91"/>
<keyword evidence="1" id="KW-0472">Membrane</keyword>
<feature type="transmembrane region" description="Helical" evidence="1">
    <location>
        <begin position="97"/>
        <end position="120"/>
    </location>
</feature>
<gene>
    <name evidence="2" type="ORF">AOC36_07920</name>
</gene>
<organism evidence="2 3">
    <name type="scientific">Erysipelothrix larvae</name>
    <dbReference type="NCBI Taxonomy" id="1514105"/>
    <lineage>
        <taxon>Bacteria</taxon>
        <taxon>Bacillati</taxon>
        <taxon>Bacillota</taxon>
        <taxon>Erysipelotrichia</taxon>
        <taxon>Erysipelotrichales</taxon>
        <taxon>Erysipelotrichaceae</taxon>
        <taxon>Erysipelothrix</taxon>
    </lineage>
</organism>
<keyword evidence="1" id="KW-1133">Transmembrane helix</keyword>
<evidence type="ECO:0000256" key="1">
    <source>
        <dbReference type="SAM" id="Phobius"/>
    </source>
</evidence>